<feature type="region of interest" description="Disordered" evidence="1">
    <location>
        <begin position="70"/>
        <end position="89"/>
    </location>
</feature>
<evidence type="ECO:0000313" key="3">
    <source>
        <dbReference type="Proteomes" id="UP000029257"/>
    </source>
</evidence>
<organism evidence="2 3">
    <name type="scientific">Pectobacterium wasabiae</name>
    <dbReference type="NCBI Taxonomy" id="55208"/>
    <lineage>
        <taxon>Bacteria</taxon>
        <taxon>Pseudomonadati</taxon>
        <taxon>Pseudomonadota</taxon>
        <taxon>Gammaproteobacteria</taxon>
        <taxon>Enterobacterales</taxon>
        <taxon>Pectobacteriaceae</taxon>
        <taxon>Pectobacterium</taxon>
    </lineage>
</organism>
<sequence>MVALLTPQSGEHGSEGDIGYTRDALGNVSALSLPDGDTLRWLRYGSGHVSAVKFNHQVVSEFTRDRLHREISRTQGRRTQQRAYDSLGR</sequence>
<evidence type="ECO:0000313" key="2">
    <source>
        <dbReference type="EMBL" id="KFW98408.1"/>
    </source>
</evidence>
<dbReference type="Proteomes" id="UP000029257">
    <property type="component" value="Unassembled WGS sequence"/>
</dbReference>
<comment type="caution">
    <text evidence="2">The sequence shown here is derived from an EMBL/GenBank/DDBJ whole genome shotgun (WGS) entry which is preliminary data.</text>
</comment>
<protein>
    <recommendedName>
        <fullName evidence="4">RHS repeat protein</fullName>
    </recommendedName>
</protein>
<proteinExistence type="predicted"/>
<accession>A0AAW3EAQ6</accession>
<evidence type="ECO:0000256" key="1">
    <source>
        <dbReference type="SAM" id="MobiDB-lite"/>
    </source>
</evidence>
<dbReference type="Gene3D" id="2.180.10.10">
    <property type="entry name" value="RHS repeat-associated core"/>
    <property type="match status" value="1"/>
</dbReference>
<reference evidence="2 3" key="1">
    <citation type="submission" date="2014-08" db="EMBL/GenBank/DDBJ databases">
        <title>Genome sequences of NCPPB Pectobacterium isolates.</title>
        <authorList>
            <person name="Glover R.H."/>
            <person name="Sapp M."/>
            <person name="Elphinstone J."/>
        </authorList>
    </citation>
    <scope>NUCLEOTIDE SEQUENCE [LARGE SCALE GENOMIC DNA]</scope>
    <source>
        <strain evidence="2 3">NCPPB 3701</strain>
    </source>
</reference>
<name>A0AAW3EAQ6_9GAMM</name>
<feature type="non-terminal residue" evidence="2">
    <location>
        <position position="89"/>
    </location>
</feature>
<dbReference type="EMBL" id="JQHP01000033">
    <property type="protein sequence ID" value="KFW98408.1"/>
    <property type="molecule type" value="Genomic_DNA"/>
</dbReference>
<gene>
    <name evidence="2" type="ORF">JV38_23430</name>
</gene>
<evidence type="ECO:0008006" key="4">
    <source>
        <dbReference type="Google" id="ProtNLM"/>
    </source>
</evidence>
<dbReference type="AlphaFoldDB" id="A0AAW3EAQ6"/>